<dbReference type="AlphaFoldDB" id="A0A8S9UIG4"/>
<protein>
    <recommendedName>
        <fullName evidence="3">DDE-1 domain-containing protein</fullName>
    </recommendedName>
</protein>
<proteinExistence type="predicted"/>
<accession>A0A8S9UIG4</accession>
<dbReference type="InterPro" id="IPR050863">
    <property type="entry name" value="CenT-Element_Derived"/>
</dbReference>
<dbReference type="EMBL" id="JAACNO010001471">
    <property type="protein sequence ID" value="KAF4140286.1"/>
    <property type="molecule type" value="Genomic_DNA"/>
</dbReference>
<comment type="caution">
    <text evidence="1">The sequence shown here is derived from an EMBL/GenBank/DDBJ whole genome shotgun (WGS) entry which is preliminary data.</text>
</comment>
<evidence type="ECO:0000313" key="1">
    <source>
        <dbReference type="EMBL" id="KAF4140286.1"/>
    </source>
</evidence>
<gene>
    <name evidence="1" type="ORF">GN958_ATG10450</name>
</gene>
<dbReference type="GO" id="GO:0003677">
    <property type="term" value="F:DNA binding"/>
    <property type="evidence" value="ECO:0007669"/>
    <property type="project" value="TreeGrafter"/>
</dbReference>
<dbReference type="GO" id="GO:0005634">
    <property type="term" value="C:nucleus"/>
    <property type="evidence" value="ECO:0007669"/>
    <property type="project" value="TreeGrafter"/>
</dbReference>
<name>A0A8S9UIG4_PHYIN</name>
<dbReference type="PANTHER" id="PTHR19303:SF57">
    <property type="entry name" value="HTH CENPB-TYPE DOMAIN-CONTAINING PROTEIN"/>
    <property type="match status" value="1"/>
</dbReference>
<dbReference type="Proteomes" id="UP000704712">
    <property type="component" value="Unassembled WGS sequence"/>
</dbReference>
<feature type="non-terminal residue" evidence="1">
    <location>
        <position position="1"/>
    </location>
</feature>
<sequence>ALKLLDSASPASSVAAKVRVHRSTIYRWKKKQVLLTKAKAPSKCYADTAAHSHTYVRHPELEKRLVDWIRDMRKNRYLSTLSCLSRALERQVYLYIRRFLKRNRLTIRRITHKGRTKRSDMEVVASLFVVSIQRTIEEDETVDVMQGSSVNGFRASVFLAASATGNKLPPLIVYAGVPGGPVSQEVFNPSFGAAAVEHTLQKKAFCNEAVMLDWIERFALEERCCTQVEFVPPDITGVSQPMDVAVMKPFKDYVNQKRELISRLVNEAWAKIDPRVVVNGFVKAMLIPCGPRDDNDRFRVGEITPGDAPVVCEDEE</sequence>
<evidence type="ECO:0000313" key="2">
    <source>
        <dbReference type="Proteomes" id="UP000704712"/>
    </source>
</evidence>
<reference evidence="1" key="1">
    <citation type="submission" date="2020-03" db="EMBL/GenBank/DDBJ databases">
        <title>Hybrid Assembly of Korean Phytophthora infestans isolates.</title>
        <authorList>
            <person name="Prokchorchik M."/>
            <person name="Lee Y."/>
            <person name="Seo J."/>
            <person name="Cho J.-H."/>
            <person name="Park Y.-E."/>
            <person name="Jang D.-C."/>
            <person name="Im J.-S."/>
            <person name="Choi J.-G."/>
            <person name="Park H.-J."/>
            <person name="Lee G.-B."/>
            <person name="Lee Y.-G."/>
            <person name="Hong S.-Y."/>
            <person name="Cho K."/>
            <person name="Sohn K.H."/>
        </authorList>
    </citation>
    <scope>NUCLEOTIDE SEQUENCE</scope>
    <source>
        <strain evidence="1">KR_2_A2</strain>
    </source>
</reference>
<organism evidence="1 2">
    <name type="scientific">Phytophthora infestans</name>
    <name type="common">Potato late blight agent</name>
    <name type="synonym">Botrytis infestans</name>
    <dbReference type="NCBI Taxonomy" id="4787"/>
    <lineage>
        <taxon>Eukaryota</taxon>
        <taxon>Sar</taxon>
        <taxon>Stramenopiles</taxon>
        <taxon>Oomycota</taxon>
        <taxon>Peronosporomycetes</taxon>
        <taxon>Peronosporales</taxon>
        <taxon>Peronosporaceae</taxon>
        <taxon>Phytophthora</taxon>
    </lineage>
</organism>
<evidence type="ECO:0008006" key="3">
    <source>
        <dbReference type="Google" id="ProtNLM"/>
    </source>
</evidence>
<dbReference type="PANTHER" id="PTHR19303">
    <property type="entry name" value="TRANSPOSON"/>
    <property type="match status" value="1"/>
</dbReference>